<feature type="region of interest" description="Disordered" evidence="1">
    <location>
        <begin position="20"/>
        <end position="47"/>
    </location>
</feature>
<proteinExistence type="predicted"/>
<dbReference type="PANTHER" id="PTHR31008">
    <property type="entry name" value="COP1-INTERACTING PROTEIN-RELATED"/>
    <property type="match status" value="1"/>
</dbReference>
<evidence type="ECO:0000313" key="3">
    <source>
        <dbReference type="Proteomes" id="UP001289374"/>
    </source>
</evidence>
<dbReference type="AlphaFoldDB" id="A0AAE2BGY3"/>
<evidence type="ECO:0000313" key="2">
    <source>
        <dbReference type="EMBL" id="KAK4385233.1"/>
    </source>
</evidence>
<accession>A0AAE2BGY3</accession>
<dbReference type="Proteomes" id="UP001289374">
    <property type="component" value="Unassembled WGS sequence"/>
</dbReference>
<reference evidence="2" key="2">
    <citation type="journal article" date="2024" name="Plant">
        <title>Genomic evolution and insights into agronomic trait innovations of Sesamum species.</title>
        <authorList>
            <person name="Miao H."/>
            <person name="Wang L."/>
            <person name="Qu L."/>
            <person name="Liu H."/>
            <person name="Sun Y."/>
            <person name="Le M."/>
            <person name="Wang Q."/>
            <person name="Wei S."/>
            <person name="Zheng Y."/>
            <person name="Lin W."/>
            <person name="Duan Y."/>
            <person name="Cao H."/>
            <person name="Xiong S."/>
            <person name="Wang X."/>
            <person name="Wei L."/>
            <person name="Li C."/>
            <person name="Ma Q."/>
            <person name="Ju M."/>
            <person name="Zhao R."/>
            <person name="Li G."/>
            <person name="Mu C."/>
            <person name="Tian Q."/>
            <person name="Mei H."/>
            <person name="Zhang T."/>
            <person name="Gao T."/>
            <person name="Zhang H."/>
        </authorList>
    </citation>
    <scope>NUCLEOTIDE SEQUENCE</scope>
    <source>
        <strain evidence="2">K16</strain>
    </source>
</reference>
<feature type="compositionally biased region" description="Polar residues" evidence="1">
    <location>
        <begin position="24"/>
        <end position="35"/>
    </location>
</feature>
<gene>
    <name evidence="2" type="ORF">Sango_2647300</name>
</gene>
<dbReference type="PANTHER" id="PTHR31008:SF5">
    <property type="entry name" value="EXPRESSED PROTEIN"/>
    <property type="match status" value="1"/>
</dbReference>
<dbReference type="EMBL" id="JACGWL010000016">
    <property type="protein sequence ID" value="KAK4385233.1"/>
    <property type="molecule type" value="Genomic_DNA"/>
</dbReference>
<protein>
    <submittedName>
        <fullName evidence="2">Uncharacterized protein</fullName>
    </submittedName>
</protein>
<name>A0AAE2BGY3_9LAMI</name>
<evidence type="ECO:0000256" key="1">
    <source>
        <dbReference type="SAM" id="MobiDB-lite"/>
    </source>
</evidence>
<reference evidence="2" key="1">
    <citation type="submission" date="2020-06" db="EMBL/GenBank/DDBJ databases">
        <authorList>
            <person name="Li T."/>
            <person name="Hu X."/>
            <person name="Zhang T."/>
            <person name="Song X."/>
            <person name="Zhang H."/>
            <person name="Dai N."/>
            <person name="Sheng W."/>
            <person name="Hou X."/>
            <person name="Wei L."/>
        </authorList>
    </citation>
    <scope>NUCLEOTIDE SEQUENCE</scope>
    <source>
        <strain evidence="2">K16</strain>
        <tissue evidence="2">Leaf</tissue>
    </source>
</reference>
<comment type="caution">
    <text evidence="2">The sequence shown here is derived from an EMBL/GenBank/DDBJ whole genome shotgun (WGS) entry which is preliminary data.</text>
</comment>
<organism evidence="2 3">
    <name type="scientific">Sesamum angolense</name>
    <dbReference type="NCBI Taxonomy" id="2727404"/>
    <lineage>
        <taxon>Eukaryota</taxon>
        <taxon>Viridiplantae</taxon>
        <taxon>Streptophyta</taxon>
        <taxon>Embryophyta</taxon>
        <taxon>Tracheophyta</taxon>
        <taxon>Spermatophyta</taxon>
        <taxon>Magnoliopsida</taxon>
        <taxon>eudicotyledons</taxon>
        <taxon>Gunneridae</taxon>
        <taxon>Pentapetalae</taxon>
        <taxon>asterids</taxon>
        <taxon>lamiids</taxon>
        <taxon>Lamiales</taxon>
        <taxon>Pedaliaceae</taxon>
        <taxon>Sesamum</taxon>
    </lineage>
</organism>
<sequence length="125" mass="14361">MVYHKDAPKGLKRLLKFARKSKNDANSTGWSSPSVFSEGEDDTEDSKFVNKKSAENYCAKQPFIPRTTATRKFPMIMNTLQQGHSSLFQHLKAANRRWIQNRKLMLYVLPGTLPPPRDLLLVHFV</sequence>
<keyword evidence="3" id="KW-1185">Reference proteome</keyword>